<dbReference type="GeneID" id="14011434"/>
<reference evidence="3" key="2">
    <citation type="journal article" date="2015" name="Can. J. Microbiol.">
        <title>Characterization and Prevalence of A New Fatal Genotype CyHV-2 in Mainland China.</title>
        <authorList>
            <person name="Li L."/>
            <person name="Luo Y."/>
            <person name="Gao Z."/>
            <person name="Huang J."/>
            <person name="Zheng X."/>
            <person name="Nie H."/>
            <person name="Zhang J."/>
            <person name="Lin L."/>
            <person name="Yuan J."/>
        </authorList>
    </citation>
    <scope>NUCLEOTIDE SEQUENCE [LARGE SCALE GENOMIC DNA]</scope>
    <source>
        <strain evidence="3">SY-C1</strain>
    </source>
</reference>
<name>K7PCB3_CYHV2</name>
<dbReference type="EMBL" id="KM200722">
    <property type="protein sequence ID" value="AKC01980.1"/>
    <property type="molecule type" value="Genomic_DNA"/>
</dbReference>
<evidence type="ECO:0000313" key="7">
    <source>
        <dbReference type="Proteomes" id="UP000126788"/>
    </source>
</evidence>
<reference evidence="5" key="4">
    <citation type="submission" date="2019-10" db="EMBL/GenBank/DDBJ databases">
        <title>The complete genome of Cyprinid herpesvirus 2, a new strain isolated from Allogynogenetic crucian carp.</title>
        <authorList>
            <person name="Jiang Y."/>
            <person name="Wang H."/>
            <person name="Lu L."/>
        </authorList>
    </citation>
    <scope>NUCLEOTIDE SEQUENCE</scope>
    <source>
        <strain evidence="5">YC-01</strain>
    </source>
</reference>
<dbReference type="EMBL" id="MN593216">
    <property type="protein sequence ID" value="QIV66847.1"/>
    <property type="molecule type" value="Genomic_DNA"/>
</dbReference>
<feature type="compositionally biased region" description="Acidic residues" evidence="1">
    <location>
        <begin position="609"/>
        <end position="626"/>
    </location>
</feature>
<reference evidence="2 6" key="1">
    <citation type="journal article" date="2013" name="J. Virol.">
        <title>Comparative genomics of carp herpesviruses.</title>
        <authorList>
            <person name="Davison A.J."/>
            <person name="Kurobe T."/>
            <person name="Gatherer D."/>
            <person name="Cunningham C."/>
            <person name="Korf I."/>
            <person name="Fukuda H."/>
            <person name="Hedrick R.P."/>
            <person name="Waltzek T.B."/>
        </authorList>
    </citation>
    <scope>NUCLEOTIDE SEQUENCE [LARGE SCALE GENOMIC DNA]</scope>
    <source>
        <strain evidence="2">ST-J1</strain>
    </source>
</reference>
<reference evidence="7" key="5">
    <citation type="journal article" date="2022" name="Can. J. Microbiol.">
        <title>Characterization and Prevalence of A New Fatal Genotype CyHV-2 in Mainland China.</title>
        <authorList>
            <person name="Li L."/>
            <person name="Luo Y."/>
            <person name="Gao Z."/>
            <person name="Huang J."/>
            <person name="Zheng X."/>
            <person name="Nie H."/>
            <person name="Zhang J."/>
            <person name="Lin L."/>
            <person name="Yuan J."/>
        </authorList>
    </citation>
    <scope>NUCLEOTIDE SEQUENCE [LARGE SCALE GENOMIC DNA]</scope>
</reference>
<evidence type="ECO:0000313" key="8">
    <source>
        <dbReference type="Proteomes" id="UP000142765"/>
    </source>
</evidence>
<organism evidence="2 6">
    <name type="scientific">Cyprinid herpesvirus 2</name>
    <name type="common">CyHV-2</name>
    <dbReference type="NCBI Taxonomy" id="317878"/>
    <lineage>
        <taxon>Viruses</taxon>
        <taxon>Duplodnaviria</taxon>
        <taxon>Heunggongvirae</taxon>
        <taxon>Peploviricota</taxon>
        <taxon>Herviviricetes</taxon>
        <taxon>Herpesvirales</taxon>
        <taxon>Alloherpesviridae</taxon>
        <taxon>Cyvirus</taxon>
        <taxon>Cyvirus cyprinidallo2</taxon>
    </lineage>
</organism>
<dbReference type="EMBL" id="JQ815364">
    <property type="protein sequence ID" value="AFJ20472.1"/>
    <property type="molecule type" value="Genomic_DNA"/>
</dbReference>
<evidence type="ECO:0000313" key="6">
    <source>
        <dbReference type="Proteomes" id="UP000101183"/>
    </source>
</evidence>
<sequence length="660" mass="76430">MEPGPNELMDRNTPWFSFAADVTPMPLMNNRELRVIPRLDWLAPMNEKDMLINAVKWLQKTLIESNPFTHLKINPMSDYTRMSDVFSKILSHYQWREVVERLPIDTKPSHFKELFDRFEDFEHKLTPEQFESMAWFLGRRLMLSWECHVVNQGSKLEPGELTWVQLLEPYGVPKIVKTSTDRGEPVRKRLSVRDRNFIYPYKGTELGVVRSAIVIMLSTNPDCFASELNLQSDQYAWLSTGSTAELTDFYLTPVLLRQIIYPVYQLNFLPLDYILRSCQMPPYVGFTDDTCWDLVGIHLWWVYNYIKDARLLAREAVNNSMDLVRHTRDSDTLHLELWSAMHSMNVYPVSKLHLKAHSLLIPRLPEMVRKAIWKREGNLILIQDYTNQNEGLLMHMFQFDRLKREDFLKILESHEMHWNQGHTQAAKSQMLWDTMRIGLKVWHDRDEGPISSLEMERLEKTSFHFGKRFHAALKANLDPHTVCPCVGWETCDQPEIFFQILQAAKTLDRRPVWDLLEGLDDVSKSKIRVDFKPSAIKAAAEEFAVTTAAVNMCLSFIAKSAMCVHLQRSNNFNWRDLRVSETTAANPILSVLQSALNTIDVMNINVGLGEDEEDEDEDDDVTDIEEGTNTTEPLTVTVEPTGRTVLPTRGVVYLDSDSDD</sequence>
<dbReference type="EMBL" id="KT387800">
    <property type="protein sequence ID" value="AMB21600.1"/>
    <property type="molecule type" value="Genomic_DNA"/>
</dbReference>
<protein>
    <submittedName>
        <fullName evidence="2 4">ORF18</fullName>
    </submittedName>
</protein>
<dbReference type="KEGG" id="vg:14011434"/>
<accession>K7PCB3</accession>
<reference evidence="4 8" key="3">
    <citation type="submission" date="2015-08" db="EMBL/GenBank/DDBJ databases">
        <authorList>
            <person name="Babu N.S."/>
            <person name="Beckwith C.J."/>
            <person name="Beseler K.G."/>
            <person name="Brison A."/>
            <person name="Carone J.V."/>
            <person name="Caskin T.P."/>
            <person name="Diamond M."/>
            <person name="Durham M.E."/>
            <person name="Foxe J.M."/>
            <person name="Go M."/>
            <person name="Henderson B.A."/>
            <person name="Jones I.B."/>
            <person name="McGettigan J.A."/>
            <person name="Micheletti S.J."/>
            <person name="Nasrallah M.E."/>
            <person name="Ortiz D."/>
            <person name="Piller C.R."/>
            <person name="Privatt S.R."/>
            <person name="Schneider S.L."/>
            <person name="Sharp S."/>
            <person name="Smith T.C."/>
            <person name="Stanton J.D."/>
            <person name="Ullery H.E."/>
            <person name="Wilson R.J."/>
            <person name="Serrano M.G."/>
            <person name="Buck G."/>
            <person name="Lee V."/>
            <person name="Wang Y."/>
            <person name="Carvalho R."/>
            <person name="Voegtly L."/>
            <person name="Shi R."/>
            <person name="Duckworth R."/>
            <person name="Johnson A."/>
            <person name="Loviza R."/>
            <person name="Walstead R."/>
            <person name="Shah Z."/>
            <person name="Kiflezghi M."/>
            <person name="Wade K."/>
            <person name="Ball S.L."/>
            <person name="Bradley K.W."/>
            <person name="Asai D.J."/>
            <person name="Bowman C.A."/>
            <person name="Russell D.A."/>
            <person name="Pope W.H."/>
            <person name="Jacobs-Sera D."/>
            <person name="Hendrix R.W."/>
            <person name="Hatfull G.F."/>
        </authorList>
    </citation>
    <scope>NUCLEOTIDE SEQUENCE [LARGE SCALE GENOMIC DNA]</scope>
    <source>
        <strain evidence="4">SY</strain>
    </source>
</reference>
<proteinExistence type="predicted"/>
<evidence type="ECO:0000313" key="2">
    <source>
        <dbReference type="EMBL" id="AFJ20472.1"/>
    </source>
</evidence>
<gene>
    <name evidence="2" type="ORF">CyHV2_ORF18</name>
</gene>
<evidence type="ECO:0000313" key="4">
    <source>
        <dbReference type="EMBL" id="AMB21600.1"/>
    </source>
</evidence>
<evidence type="ECO:0000313" key="5">
    <source>
        <dbReference type="EMBL" id="QIV66847.1"/>
    </source>
</evidence>
<evidence type="ECO:0000256" key="1">
    <source>
        <dbReference type="SAM" id="MobiDB-lite"/>
    </source>
</evidence>
<dbReference type="OrthoDB" id="8828at10239"/>
<feature type="region of interest" description="Disordered" evidence="1">
    <location>
        <begin position="607"/>
        <end position="631"/>
    </location>
</feature>
<dbReference type="RefSeq" id="YP_007003850.1">
    <property type="nucleotide sequence ID" value="NC_019495.1"/>
</dbReference>
<dbReference type="Proteomes" id="UP000126788">
    <property type="component" value="Genome"/>
</dbReference>
<keyword evidence="6" id="KW-1185">Reference proteome</keyword>
<evidence type="ECO:0000313" key="3">
    <source>
        <dbReference type="EMBL" id="AKC01980.1"/>
    </source>
</evidence>
<dbReference type="Proteomes" id="UP000142765">
    <property type="component" value="Segment"/>
</dbReference>
<dbReference type="Proteomes" id="UP000101183">
    <property type="component" value="Segment"/>
</dbReference>